<sequence>MESLKNKLKITLITTTLLLSLTGTTNATQNQPTENNPTIVATSTNLGSFAEEIAGENIQITTIAPAGACPGHYDTRPGDVEAISQADLIIWGGFEPWLEDLVQNSGNTNVMKNKTPTGAWGPPPRAKIYVENIENALSAAFPQYEEIFEEKKENFLDRINSTAGDLQVRAEENNIENVEVICQVFQKPYVEWLGFNVVETFPSPEKVSASKTSELVETAEKENVTLIISNNASGTGYGEQIAAETGLEHVVLGNFPGWTKGVDTYIDLIESNAERLILGVKTHRNEQGEISDLEQDIDNIEIQRNAALTIALIAGLVAIIEFAMIRRG</sequence>
<feature type="transmembrane region" description="Helical" evidence="6">
    <location>
        <begin position="306"/>
        <end position="325"/>
    </location>
</feature>
<keyword evidence="2" id="KW-0813">Transport</keyword>
<dbReference type="InterPro" id="IPR006127">
    <property type="entry name" value="ZnuA-like"/>
</dbReference>
<keyword evidence="6" id="KW-0472">Membrane</keyword>
<proteinExistence type="predicted"/>
<dbReference type="PANTHER" id="PTHR42953">
    <property type="entry name" value="HIGH-AFFINITY ZINC UPTAKE SYSTEM PROTEIN ZNUA-RELATED"/>
    <property type="match status" value="1"/>
</dbReference>
<feature type="coiled-coil region" evidence="5">
    <location>
        <begin position="283"/>
        <end position="310"/>
    </location>
</feature>
<keyword evidence="6" id="KW-1133">Transmembrane helix</keyword>
<keyword evidence="5" id="KW-0175">Coiled coil</keyword>
<dbReference type="Gene3D" id="3.40.50.1980">
    <property type="entry name" value="Nitrogenase molybdenum iron protein domain"/>
    <property type="match status" value="2"/>
</dbReference>
<dbReference type="EMBL" id="JX684081">
    <property type="protein sequence ID" value="AGF93076.1"/>
    <property type="molecule type" value="Genomic_DNA"/>
</dbReference>
<dbReference type="Pfam" id="PF01297">
    <property type="entry name" value="ZnuA"/>
    <property type="match status" value="1"/>
</dbReference>
<evidence type="ECO:0000313" key="7">
    <source>
        <dbReference type="EMBL" id="AGF93076.1"/>
    </source>
</evidence>
<dbReference type="PANTHER" id="PTHR42953:SF1">
    <property type="entry name" value="METAL-BINDING PROTEIN HI_0362-RELATED"/>
    <property type="match status" value="1"/>
</dbReference>
<dbReference type="AlphaFoldDB" id="M1P137"/>
<evidence type="ECO:0000256" key="6">
    <source>
        <dbReference type="SAM" id="Phobius"/>
    </source>
</evidence>
<evidence type="ECO:0000256" key="4">
    <source>
        <dbReference type="ARBA" id="ARBA00022729"/>
    </source>
</evidence>
<name>M1P137_9ZZZZ</name>
<gene>
    <name evidence="7" type="ORF">FLSS-9_0008</name>
</gene>
<comment type="subcellular location">
    <subcellularLocation>
        <location evidence="1">Cell envelope</location>
    </subcellularLocation>
</comment>
<evidence type="ECO:0000256" key="5">
    <source>
        <dbReference type="SAM" id="Coils"/>
    </source>
</evidence>
<evidence type="ECO:0000256" key="1">
    <source>
        <dbReference type="ARBA" id="ARBA00004196"/>
    </source>
</evidence>
<dbReference type="SUPFAM" id="SSF53807">
    <property type="entry name" value="Helical backbone' metal receptor"/>
    <property type="match status" value="1"/>
</dbReference>
<keyword evidence="3" id="KW-0479">Metal-binding</keyword>
<evidence type="ECO:0000256" key="3">
    <source>
        <dbReference type="ARBA" id="ARBA00022723"/>
    </source>
</evidence>
<accession>M1P137</accession>
<organism evidence="7">
    <name type="scientific">uncultured organism</name>
    <dbReference type="NCBI Taxonomy" id="155900"/>
    <lineage>
        <taxon>unclassified sequences</taxon>
        <taxon>environmental samples</taxon>
    </lineage>
</organism>
<dbReference type="InterPro" id="IPR050492">
    <property type="entry name" value="Bact_metal-bind_prot9"/>
</dbReference>
<dbReference type="GO" id="GO:0046872">
    <property type="term" value="F:metal ion binding"/>
    <property type="evidence" value="ECO:0007669"/>
    <property type="project" value="UniProtKB-KW"/>
</dbReference>
<keyword evidence="4" id="KW-0732">Signal</keyword>
<reference evidence="7" key="1">
    <citation type="journal article" date="2013" name="Syst. Appl. Microbiol.">
        <title>New insights into the archaeal diversity of a hypersaline microbial mat obtained by a metagenomic approach.</title>
        <authorList>
            <person name="Lopez-Lopez A."/>
            <person name="Richter M."/>
            <person name="Pena A."/>
            <person name="Tamames J."/>
            <person name="Rossello-Mora R."/>
        </authorList>
    </citation>
    <scope>NUCLEOTIDE SEQUENCE</scope>
</reference>
<dbReference type="GO" id="GO:0030001">
    <property type="term" value="P:metal ion transport"/>
    <property type="evidence" value="ECO:0007669"/>
    <property type="project" value="InterPro"/>
</dbReference>
<protein>
    <submittedName>
        <fullName evidence="7">Periplasmic solute binding protein</fullName>
    </submittedName>
</protein>
<keyword evidence="6" id="KW-0812">Transmembrane</keyword>
<evidence type="ECO:0000256" key="2">
    <source>
        <dbReference type="ARBA" id="ARBA00022448"/>
    </source>
</evidence>